<reference evidence="2" key="1">
    <citation type="journal article" date="2013" name="Syst. Appl. Microbiol.">
        <title>New insights into the archaeal diversity of a hypersaline microbial mat obtained by a metagenomic approach.</title>
        <authorList>
            <person name="Lopez-Lopez A."/>
            <person name="Richter M."/>
            <person name="Pena A."/>
            <person name="Tamames J."/>
            <person name="Rossello-Mora R."/>
        </authorList>
    </citation>
    <scope>NUCLEOTIDE SEQUENCE</scope>
</reference>
<dbReference type="CDD" id="cd01990">
    <property type="entry name" value="LarE-like"/>
    <property type="match status" value="1"/>
</dbReference>
<dbReference type="InterPro" id="IPR005232">
    <property type="entry name" value="LarE"/>
</dbReference>
<dbReference type="Pfam" id="PF02540">
    <property type="entry name" value="NAD_synthase"/>
    <property type="match status" value="1"/>
</dbReference>
<dbReference type="NCBIfam" id="TIGR00268">
    <property type="entry name" value="ATP-dependent sacrificial sulfur transferase LarE"/>
    <property type="match status" value="1"/>
</dbReference>
<dbReference type="EMBL" id="JX684073">
    <property type="protein sequence ID" value="AGF92819.1"/>
    <property type="molecule type" value="Genomic_DNA"/>
</dbReference>
<dbReference type="Gene3D" id="3.40.50.620">
    <property type="entry name" value="HUPs"/>
    <property type="match status" value="1"/>
</dbReference>
<sequence>MSTLKKLSEKEDKLKGLKNILEDYDSAIVALSGGVDSSFLLAACSEFMEKGKLLAATSRSDIHPDEEIETAGEIAKGLGVKWRKIGTNVLEQEKFTSNPESRCYFCKLDLFRNLRKLAGKEGYQEILDGSTKDDEKNHRPGQKAAEELDVKSPLRQAGLGKEKIRDLAEKIGLPNWDRPSGACLATRFPYGEKIEPAELQKLEDAEATLKDLGLEGFRLRVHDAGKLARLEIGKDQFGEVIQNGEKIVSLLEKADFTYVTLDLEGYRPAGSNLKEVNNE</sequence>
<dbReference type="AlphaFoldDB" id="M1PUM9"/>
<dbReference type="SUPFAM" id="SSF52402">
    <property type="entry name" value="Adenine nucleotide alpha hydrolases-like"/>
    <property type="match status" value="1"/>
</dbReference>
<dbReference type="PIRSF" id="PIRSF006661">
    <property type="entry name" value="PP-lp_UCP006661"/>
    <property type="match status" value="1"/>
</dbReference>
<dbReference type="InterPro" id="IPR014729">
    <property type="entry name" value="Rossmann-like_a/b/a_fold"/>
</dbReference>
<dbReference type="GO" id="GO:0016783">
    <property type="term" value="F:sulfurtransferase activity"/>
    <property type="evidence" value="ECO:0007669"/>
    <property type="project" value="InterPro"/>
</dbReference>
<dbReference type="GO" id="GO:0006163">
    <property type="term" value="P:purine nucleotide metabolic process"/>
    <property type="evidence" value="ECO:0007669"/>
    <property type="project" value="UniProtKB-ARBA"/>
</dbReference>
<name>M1PUM9_9ZZZZ</name>
<evidence type="ECO:0000259" key="1">
    <source>
        <dbReference type="Pfam" id="PF02540"/>
    </source>
</evidence>
<accession>M1PUM9</accession>
<feature type="domain" description="NAD/GMP synthase" evidence="1">
    <location>
        <begin position="24"/>
        <end position="85"/>
    </location>
</feature>
<evidence type="ECO:0000313" key="2">
    <source>
        <dbReference type="EMBL" id="AGF92819.1"/>
    </source>
</evidence>
<proteinExistence type="predicted"/>
<dbReference type="InterPro" id="IPR022310">
    <property type="entry name" value="NAD/GMP_synthase"/>
</dbReference>
<dbReference type="InterPro" id="IPR052188">
    <property type="entry name" value="Ni-pincer_cofactor_biosynth"/>
</dbReference>
<dbReference type="PANTHER" id="PTHR43169:SF2">
    <property type="entry name" value="NAD_GMP SYNTHASE DOMAIN-CONTAINING PROTEIN"/>
    <property type="match status" value="1"/>
</dbReference>
<organism evidence="2">
    <name type="scientific">uncultured organism</name>
    <dbReference type="NCBI Taxonomy" id="155900"/>
    <lineage>
        <taxon>unclassified sequences</taxon>
        <taxon>environmental samples</taxon>
    </lineage>
</organism>
<gene>
    <name evidence="2" type="ORF">FLSS-1_0007</name>
</gene>
<protein>
    <recommendedName>
        <fullName evidence="1">NAD/GMP synthase domain-containing protein</fullName>
    </recommendedName>
</protein>
<dbReference type="PANTHER" id="PTHR43169">
    <property type="entry name" value="EXSB FAMILY PROTEIN"/>
    <property type="match status" value="1"/>
</dbReference>